<reference evidence="5" key="1">
    <citation type="submission" date="2012-01" db="EMBL/GenBank/DDBJ databases">
        <title>The Genome Sequence of Oreochromis niloticus (Nile Tilapia).</title>
        <authorList>
            <consortium name="Broad Institute Genome Assembly Team"/>
            <consortium name="Broad Institute Sequencing Platform"/>
            <person name="Di Palma F."/>
            <person name="Johnson J."/>
            <person name="Lander E.S."/>
            <person name="Lindblad-Toh K."/>
        </authorList>
    </citation>
    <scope>NUCLEOTIDE SEQUENCE [LARGE SCALE GENOMIC DNA]</scope>
</reference>
<reference evidence="4" key="3">
    <citation type="submission" date="2025-09" db="UniProtKB">
        <authorList>
            <consortium name="Ensembl"/>
        </authorList>
    </citation>
    <scope>IDENTIFICATION</scope>
</reference>
<evidence type="ECO:0000313" key="4">
    <source>
        <dbReference type="Ensembl" id="ENSONIP00000033901.1"/>
    </source>
</evidence>
<dbReference type="GeneTree" id="ENSGT00940000163759"/>
<dbReference type="PANTHER" id="PTHR19303:SF71">
    <property type="entry name" value="ZINC FINGER PHD-TYPE DOMAIN-CONTAINING PROTEIN"/>
    <property type="match status" value="1"/>
</dbReference>
<dbReference type="SUPFAM" id="SSF46689">
    <property type="entry name" value="Homeodomain-like"/>
    <property type="match status" value="2"/>
</dbReference>
<dbReference type="AlphaFoldDB" id="A0A669BEH9"/>
<dbReference type="OMA" id="TECYGKR"/>
<evidence type="ECO:0000256" key="1">
    <source>
        <dbReference type="ARBA" id="ARBA00023125"/>
    </source>
</evidence>
<evidence type="ECO:0000259" key="3">
    <source>
        <dbReference type="PROSITE" id="PS51253"/>
    </source>
</evidence>
<dbReference type="InterPro" id="IPR004875">
    <property type="entry name" value="DDE_SF_endonuclease_dom"/>
</dbReference>
<name>A0A669BEH9_ORENI</name>
<protein>
    <recommendedName>
        <fullName evidence="3">HTH CENPB-type domain-containing protein</fullName>
    </recommendedName>
</protein>
<dbReference type="Proteomes" id="UP000005207">
    <property type="component" value="Linkage group LG19"/>
</dbReference>
<dbReference type="Gene3D" id="1.10.10.60">
    <property type="entry name" value="Homeodomain-like"/>
    <property type="match status" value="2"/>
</dbReference>
<dbReference type="InParanoid" id="A0A669BEH9"/>
<dbReference type="Pfam" id="PF03221">
    <property type="entry name" value="HTH_Tnp_Tc5"/>
    <property type="match status" value="1"/>
</dbReference>
<dbReference type="InterPro" id="IPR050863">
    <property type="entry name" value="CenT-Element_Derived"/>
</dbReference>
<organism evidence="4 5">
    <name type="scientific">Oreochromis niloticus</name>
    <name type="common">Nile tilapia</name>
    <name type="synonym">Tilapia nilotica</name>
    <dbReference type="NCBI Taxonomy" id="8128"/>
    <lineage>
        <taxon>Eukaryota</taxon>
        <taxon>Metazoa</taxon>
        <taxon>Chordata</taxon>
        <taxon>Craniata</taxon>
        <taxon>Vertebrata</taxon>
        <taxon>Euteleostomi</taxon>
        <taxon>Actinopterygii</taxon>
        <taxon>Neopterygii</taxon>
        <taxon>Teleostei</taxon>
        <taxon>Neoteleostei</taxon>
        <taxon>Acanthomorphata</taxon>
        <taxon>Ovalentaria</taxon>
        <taxon>Cichlomorphae</taxon>
        <taxon>Cichliformes</taxon>
        <taxon>Cichlidae</taxon>
        <taxon>African cichlids</taxon>
        <taxon>Pseudocrenilabrinae</taxon>
        <taxon>Oreochromini</taxon>
        <taxon>Oreochromis</taxon>
    </lineage>
</organism>
<dbReference type="SMART" id="SM00674">
    <property type="entry name" value="CENPB"/>
    <property type="match status" value="1"/>
</dbReference>
<dbReference type="GO" id="GO:0003677">
    <property type="term" value="F:DNA binding"/>
    <property type="evidence" value="ECO:0007669"/>
    <property type="project" value="UniProtKB-KW"/>
</dbReference>
<feature type="domain" description="HTH CENPB-type" evidence="3">
    <location>
        <begin position="58"/>
        <end position="129"/>
    </location>
</feature>
<dbReference type="InterPro" id="IPR006600">
    <property type="entry name" value="HTH_CenpB_DNA-bd_dom"/>
</dbReference>
<feature type="region of interest" description="Disordered" evidence="2">
    <location>
        <begin position="378"/>
        <end position="406"/>
    </location>
</feature>
<dbReference type="PROSITE" id="PS51253">
    <property type="entry name" value="HTH_CENPB"/>
    <property type="match status" value="1"/>
</dbReference>
<reference evidence="4" key="2">
    <citation type="submission" date="2025-08" db="UniProtKB">
        <authorList>
            <consortium name="Ensembl"/>
        </authorList>
    </citation>
    <scope>IDENTIFICATION</scope>
</reference>
<keyword evidence="5" id="KW-1185">Reference proteome</keyword>
<proteinExistence type="predicted"/>
<evidence type="ECO:0000256" key="2">
    <source>
        <dbReference type="SAM" id="MobiDB-lite"/>
    </source>
</evidence>
<dbReference type="PANTHER" id="PTHR19303">
    <property type="entry name" value="TRANSPOSON"/>
    <property type="match status" value="1"/>
</dbReference>
<keyword evidence="1" id="KW-0238">DNA-binding</keyword>
<dbReference type="Ensembl" id="ENSONIT00000042650.1">
    <property type="protein sequence ID" value="ENSONIP00000033901.1"/>
    <property type="gene ID" value="ENSONIG00000035691.1"/>
</dbReference>
<sequence length="432" mass="49159">METTRRSSYDASFKLKAIDLAIQEGNRAAARKLSVNESMVRRWRRQREELMQCQKSRKAFRGHKSRWPELENVLEEWVNTQRAGGRGVSTVQIRLKAKTIAREMNIEDFKGGPSWCFRFMRRKNLSIRARTTLCQQLPPDYQEKVENFHKFVEKKIQENSIGPDDIINMDEVPLTFDLPLTRTVNKTGASSVLLKTTGHERTHFTCVLACTASGQKLPPMVIFKRITMPKEQLPKGIVVKVNTKGWMIEGLMKEWLTECYGKRPGGFFHQKKALLVLDSMRAHITDSVKAAIKKTNSIPAVIPGGTTKYLQPLDISVNRAFKAALRVEWETWMTSGEKSFTKTGRMRKASFSDVCQWILTAWSAVKESTITNGFRKAGLLREESGAPSEPTSPEDDSDRESQTDGDRCDEALLSLFNSDTEEDDFMGFSEDD</sequence>
<evidence type="ECO:0000313" key="5">
    <source>
        <dbReference type="Proteomes" id="UP000005207"/>
    </source>
</evidence>
<dbReference type="Pfam" id="PF03184">
    <property type="entry name" value="DDE_1"/>
    <property type="match status" value="1"/>
</dbReference>
<dbReference type="GO" id="GO:0005634">
    <property type="term" value="C:nucleus"/>
    <property type="evidence" value="ECO:0007669"/>
    <property type="project" value="TreeGrafter"/>
</dbReference>
<accession>A0A669BEH9</accession>
<dbReference type="InterPro" id="IPR009057">
    <property type="entry name" value="Homeodomain-like_sf"/>
</dbReference>